<sequence>MGIIPRPNNNPPKLRAKITIVRVKNILLIPPRFKSEAIFCDKSAFEKPPNKNPEISCKV</sequence>
<gene>
    <name evidence="1" type="ORF">RN98_04115</name>
</gene>
<dbReference type="EMBL" id="CP012713">
    <property type="protein sequence ID" value="ALF17393.1"/>
    <property type="molecule type" value="Genomic_DNA"/>
</dbReference>
<name>A0A0M3US37_9FUSO</name>
<organism evidence="1">
    <name type="scientific">Fusobacterium animalis</name>
    <dbReference type="NCBI Taxonomy" id="76859"/>
    <lineage>
        <taxon>Bacteria</taxon>
        <taxon>Fusobacteriati</taxon>
        <taxon>Fusobacteriota</taxon>
        <taxon>Fusobacteriia</taxon>
        <taxon>Fusobacteriales</taxon>
        <taxon>Fusobacteriaceae</taxon>
        <taxon>Fusobacterium</taxon>
    </lineage>
</organism>
<dbReference type="Proteomes" id="UP000063147">
    <property type="component" value="Chromosome"/>
</dbReference>
<protein>
    <submittedName>
        <fullName evidence="1">Uncharacterized protein</fullName>
    </submittedName>
</protein>
<evidence type="ECO:0000313" key="1">
    <source>
        <dbReference type="EMBL" id="ALF17393.1"/>
    </source>
</evidence>
<dbReference type="AlphaFoldDB" id="A0A0M3US37"/>
<evidence type="ECO:0000313" key="2">
    <source>
        <dbReference type="Proteomes" id="UP000063147"/>
    </source>
</evidence>
<reference evidence="1 2" key="1">
    <citation type="submission" date="2015-09" db="EMBL/GenBank/DDBJ databases">
        <authorList>
            <person name="Jackson K.R."/>
            <person name="Lunt B.L."/>
            <person name="Fisher J.N.B."/>
            <person name="Gardner A.V."/>
            <person name="Bailey M.E."/>
            <person name="Deus L.M."/>
            <person name="Earl A.S."/>
            <person name="Gibby P.D."/>
            <person name="Hartmann K.A."/>
            <person name="Liu J.E."/>
            <person name="Manci A.M."/>
            <person name="Nielsen D.A."/>
            <person name="Solomon M.B."/>
            <person name="Breakwell D.P."/>
            <person name="Burnett S.H."/>
            <person name="Grose J.H."/>
        </authorList>
    </citation>
    <scope>NUCLEOTIDE SEQUENCE [LARGE SCALE GENOMIC DNA]</scope>
    <source>
        <strain evidence="1 2">KCOM 1279</strain>
    </source>
</reference>
<proteinExistence type="predicted"/>
<accession>A0A0M3US37</accession>